<comment type="caution">
    <text evidence="1">The sequence shown here is derived from an EMBL/GenBank/DDBJ whole genome shotgun (WGS) entry which is preliminary data.</text>
</comment>
<gene>
    <name evidence="1" type="ORF">Tci_665967</name>
</gene>
<protein>
    <submittedName>
        <fullName evidence="1">Uncharacterized protein</fullName>
    </submittedName>
</protein>
<name>A0A699KK36_TANCI</name>
<organism evidence="1">
    <name type="scientific">Tanacetum cinerariifolium</name>
    <name type="common">Dalmatian daisy</name>
    <name type="synonym">Chrysanthemum cinerariifolium</name>
    <dbReference type="NCBI Taxonomy" id="118510"/>
    <lineage>
        <taxon>Eukaryota</taxon>
        <taxon>Viridiplantae</taxon>
        <taxon>Streptophyta</taxon>
        <taxon>Embryophyta</taxon>
        <taxon>Tracheophyta</taxon>
        <taxon>Spermatophyta</taxon>
        <taxon>Magnoliopsida</taxon>
        <taxon>eudicotyledons</taxon>
        <taxon>Gunneridae</taxon>
        <taxon>Pentapetalae</taxon>
        <taxon>asterids</taxon>
        <taxon>campanulids</taxon>
        <taxon>Asterales</taxon>
        <taxon>Asteraceae</taxon>
        <taxon>Asteroideae</taxon>
        <taxon>Anthemideae</taxon>
        <taxon>Anthemidinae</taxon>
        <taxon>Tanacetum</taxon>
    </lineage>
</organism>
<reference evidence="1" key="1">
    <citation type="journal article" date="2019" name="Sci. Rep.">
        <title>Draft genome of Tanacetum cinerariifolium, the natural source of mosquito coil.</title>
        <authorList>
            <person name="Yamashiro T."/>
            <person name="Shiraishi A."/>
            <person name="Satake H."/>
            <person name="Nakayama K."/>
        </authorList>
    </citation>
    <scope>NUCLEOTIDE SEQUENCE</scope>
</reference>
<dbReference type="EMBL" id="BKCJ010518272">
    <property type="protein sequence ID" value="GFA93995.1"/>
    <property type="molecule type" value="Genomic_DNA"/>
</dbReference>
<sequence>MIVVAIQAQDYHAPTNFTVHLPTTGFYAKKEAIFFKGELVPVEQIMEWMEYAMLVVGVESTASRVSFNFKGLCGNEWALVVGTEQGVHDQIRRGAQNVLNCNTRNKSR</sequence>
<dbReference type="AlphaFoldDB" id="A0A699KK36"/>
<evidence type="ECO:0000313" key="1">
    <source>
        <dbReference type="EMBL" id="GFA93995.1"/>
    </source>
</evidence>
<proteinExistence type="predicted"/>
<accession>A0A699KK36</accession>